<sequence length="130" mass="14832">MREDDVERSEANFRARATVLTDAGFFPSNEGITYAFGDTEQFSELKDKIVSDGRVYLLSLAFERDGRQEHHLVATSASDEIVTLFDPNYGEFTIEPADVGEFFRSLANRYRSPPNRMELLSITTQRVRSQ</sequence>
<keyword evidence="2" id="KW-0378">Hydrolase</keyword>
<dbReference type="InterPro" id="IPR006473">
    <property type="entry name" value="Peptidase_C58_Yopt"/>
</dbReference>
<organism evidence="5 6">
    <name type="scientific">Bradyrhizobium iriomotense</name>
    <dbReference type="NCBI Taxonomy" id="441950"/>
    <lineage>
        <taxon>Bacteria</taxon>
        <taxon>Pseudomonadati</taxon>
        <taxon>Pseudomonadota</taxon>
        <taxon>Alphaproteobacteria</taxon>
        <taxon>Hyphomicrobiales</taxon>
        <taxon>Nitrobacteraceae</taxon>
        <taxon>Bradyrhizobium</taxon>
    </lineage>
</organism>
<name>A0ABQ6B8I1_9BRAD</name>
<dbReference type="EMBL" id="BSOW01000028">
    <property type="protein sequence ID" value="GLR89719.1"/>
    <property type="molecule type" value="Genomic_DNA"/>
</dbReference>
<evidence type="ECO:0000259" key="4">
    <source>
        <dbReference type="Pfam" id="PF03543"/>
    </source>
</evidence>
<evidence type="ECO:0000313" key="6">
    <source>
        <dbReference type="Proteomes" id="UP001156905"/>
    </source>
</evidence>
<evidence type="ECO:0000256" key="2">
    <source>
        <dbReference type="ARBA" id="ARBA00022801"/>
    </source>
</evidence>
<dbReference type="InterPro" id="IPR038765">
    <property type="entry name" value="Papain-like_cys_pep_sf"/>
</dbReference>
<evidence type="ECO:0000256" key="1">
    <source>
        <dbReference type="ARBA" id="ARBA00022670"/>
    </source>
</evidence>
<dbReference type="SUPFAM" id="SSF54001">
    <property type="entry name" value="Cysteine proteinases"/>
    <property type="match status" value="1"/>
</dbReference>
<dbReference type="Gene3D" id="3.90.70.20">
    <property type="match status" value="1"/>
</dbReference>
<gene>
    <name evidence="5" type="ORF">GCM10007857_64330</name>
</gene>
<keyword evidence="3" id="KW-0788">Thiol protease</keyword>
<protein>
    <recommendedName>
        <fullName evidence="4">Peptidase C58 YopT-type domain-containing protein</fullName>
    </recommendedName>
</protein>
<reference evidence="6" key="1">
    <citation type="journal article" date="2019" name="Int. J. Syst. Evol. Microbiol.">
        <title>The Global Catalogue of Microorganisms (GCM) 10K type strain sequencing project: providing services to taxonomists for standard genome sequencing and annotation.</title>
        <authorList>
            <consortium name="The Broad Institute Genomics Platform"/>
            <consortium name="The Broad Institute Genome Sequencing Center for Infectious Disease"/>
            <person name="Wu L."/>
            <person name="Ma J."/>
        </authorList>
    </citation>
    <scope>NUCLEOTIDE SEQUENCE [LARGE SCALE GENOMIC DNA]</scope>
    <source>
        <strain evidence="6">NBRC 102520</strain>
    </source>
</reference>
<accession>A0ABQ6B8I1</accession>
<comment type="caution">
    <text evidence="5">The sequence shown here is derived from an EMBL/GenBank/DDBJ whole genome shotgun (WGS) entry which is preliminary data.</text>
</comment>
<keyword evidence="6" id="KW-1185">Reference proteome</keyword>
<proteinExistence type="predicted"/>
<feature type="domain" description="Peptidase C58 YopT-type" evidence="4">
    <location>
        <begin position="1"/>
        <end position="116"/>
    </location>
</feature>
<evidence type="ECO:0000256" key="3">
    <source>
        <dbReference type="ARBA" id="ARBA00022807"/>
    </source>
</evidence>
<dbReference type="Pfam" id="PF03543">
    <property type="entry name" value="Peptidase_C58"/>
    <property type="match status" value="1"/>
</dbReference>
<evidence type="ECO:0000313" key="5">
    <source>
        <dbReference type="EMBL" id="GLR89719.1"/>
    </source>
</evidence>
<dbReference type="Proteomes" id="UP001156905">
    <property type="component" value="Unassembled WGS sequence"/>
</dbReference>
<keyword evidence="1" id="KW-0645">Protease</keyword>